<sequence length="441" mass="47889">MAPDSALSTQVESSHTAEFGVGQVVPPGSSGISIIVVGCGFAGLACAIESVRKGHSVVILEKQEKVEVVSLNLNVGRFIMRWGLHDKIWPICGHATELRIHNHLGELLQVQPFPQSLYGSHSYNGHRGELYEILVEHARSIGVDIRLGQRATEYWEDENTGTAGVVVRGERLAADVVVGADGLRSTARKLVLGYDDKPKPSGYAIYRTWFDARAAGIDADPLTTFLAGTEDVLYGWIGQDTHFLASNCKQGSTVSCVLTHVDGADIDESWSFPGNPEDVLAIVKDWDPRCAAILSKAPAFVDWKIVHREPLPTWISNGGRLALIGDAAHPFLPTSIQGASQAIEDGVTLAVTLQLAGKSAVPMAVRAFETIRYTRVRYAQLLGESTREKWHRADAGARGAAVDLPRPEWLLDFDAERHAYDVYAGVAAEIARKGYRAPVLP</sequence>
<reference evidence="1" key="2">
    <citation type="journal article" date="2022" name="New Phytol.">
        <title>Evolutionary transition to the ectomycorrhizal habit in the genomes of a hyperdiverse lineage of mushroom-forming fungi.</title>
        <authorList>
            <person name="Looney B."/>
            <person name="Miyauchi S."/>
            <person name="Morin E."/>
            <person name="Drula E."/>
            <person name="Courty P.E."/>
            <person name="Kohler A."/>
            <person name="Kuo A."/>
            <person name="LaButti K."/>
            <person name="Pangilinan J."/>
            <person name="Lipzen A."/>
            <person name="Riley R."/>
            <person name="Andreopoulos W."/>
            <person name="He G."/>
            <person name="Johnson J."/>
            <person name="Nolan M."/>
            <person name="Tritt A."/>
            <person name="Barry K.W."/>
            <person name="Grigoriev I.V."/>
            <person name="Nagy L.G."/>
            <person name="Hibbett D."/>
            <person name="Henrissat B."/>
            <person name="Matheny P.B."/>
            <person name="Labbe J."/>
            <person name="Martin F.M."/>
        </authorList>
    </citation>
    <scope>NUCLEOTIDE SEQUENCE</scope>
    <source>
        <strain evidence="1">FP105234-sp</strain>
    </source>
</reference>
<proteinExistence type="predicted"/>
<organism evidence="1 2">
    <name type="scientific">Auriscalpium vulgare</name>
    <dbReference type="NCBI Taxonomy" id="40419"/>
    <lineage>
        <taxon>Eukaryota</taxon>
        <taxon>Fungi</taxon>
        <taxon>Dikarya</taxon>
        <taxon>Basidiomycota</taxon>
        <taxon>Agaricomycotina</taxon>
        <taxon>Agaricomycetes</taxon>
        <taxon>Russulales</taxon>
        <taxon>Auriscalpiaceae</taxon>
        <taxon>Auriscalpium</taxon>
    </lineage>
</organism>
<dbReference type="Proteomes" id="UP000814033">
    <property type="component" value="Unassembled WGS sequence"/>
</dbReference>
<reference evidence="1" key="1">
    <citation type="submission" date="2021-02" db="EMBL/GenBank/DDBJ databases">
        <authorList>
            <consortium name="DOE Joint Genome Institute"/>
            <person name="Ahrendt S."/>
            <person name="Looney B.P."/>
            <person name="Miyauchi S."/>
            <person name="Morin E."/>
            <person name="Drula E."/>
            <person name="Courty P.E."/>
            <person name="Chicoki N."/>
            <person name="Fauchery L."/>
            <person name="Kohler A."/>
            <person name="Kuo A."/>
            <person name="Labutti K."/>
            <person name="Pangilinan J."/>
            <person name="Lipzen A."/>
            <person name="Riley R."/>
            <person name="Andreopoulos W."/>
            <person name="He G."/>
            <person name="Johnson J."/>
            <person name="Barry K.W."/>
            <person name="Grigoriev I.V."/>
            <person name="Nagy L."/>
            <person name="Hibbett D."/>
            <person name="Henrissat B."/>
            <person name="Matheny P.B."/>
            <person name="Labbe J."/>
            <person name="Martin F."/>
        </authorList>
    </citation>
    <scope>NUCLEOTIDE SEQUENCE</scope>
    <source>
        <strain evidence="1">FP105234-sp</strain>
    </source>
</reference>
<protein>
    <submittedName>
        <fullName evidence="1">Monooxygenase</fullName>
    </submittedName>
</protein>
<evidence type="ECO:0000313" key="2">
    <source>
        <dbReference type="Proteomes" id="UP000814033"/>
    </source>
</evidence>
<evidence type="ECO:0000313" key="1">
    <source>
        <dbReference type="EMBL" id="KAI0046171.1"/>
    </source>
</evidence>
<name>A0ACB8RR95_9AGAM</name>
<dbReference type="EMBL" id="MU275932">
    <property type="protein sequence ID" value="KAI0046171.1"/>
    <property type="molecule type" value="Genomic_DNA"/>
</dbReference>
<comment type="caution">
    <text evidence="1">The sequence shown here is derived from an EMBL/GenBank/DDBJ whole genome shotgun (WGS) entry which is preliminary data.</text>
</comment>
<keyword evidence="2" id="KW-1185">Reference proteome</keyword>
<keyword evidence="1" id="KW-0560">Oxidoreductase</keyword>
<accession>A0ACB8RR95</accession>
<keyword evidence="1" id="KW-0503">Monooxygenase</keyword>
<gene>
    <name evidence="1" type="ORF">FA95DRAFT_1607097</name>
</gene>